<dbReference type="EMBL" id="UOFO01000127">
    <property type="protein sequence ID" value="VAW87622.1"/>
    <property type="molecule type" value="Genomic_DNA"/>
</dbReference>
<protein>
    <recommendedName>
        <fullName evidence="3">DUF2393 domain-containing protein</fullName>
    </recommendedName>
</protein>
<keyword evidence="1" id="KW-0812">Transmembrane</keyword>
<gene>
    <name evidence="2" type="ORF">MNBD_GAMMA16-1446</name>
</gene>
<evidence type="ECO:0000313" key="2">
    <source>
        <dbReference type="EMBL" id="VAW87622.1"/>
    </source>
</evidence>
<sequence length="155" mass="17500">MLWVALLISLILLYLFRKQVSVIVGIVALMAAVVVVYIYNEDKIHERERASITVSVKYDDIACSPDTPLHVVVKNTSQRIAQDVKWNIEVFRFGYSSNVVKGAAGGDPWSTPYRIDTPLKVIEQTIICYSVPVLTGKYEPSQLLYRIANKKVELL</sequence>
<feature type="transmembrane region" description="Helical" evidence="1">
    <location>
        <begin position="20"/>
        <end position="39"/>
    </location>
</feature>
<proteinExistence type="predicted"/>
<reference evidence="2" key="1">
    <citation type="submission" date="2018-06" db="EMBL/GenBank/DDBJ databases">
        <authorList>
            <person name="Zhirakovskaya E."/>
        </authorList>
    </citation>
    <scope>NUCLEOTIDE SEQUENCE</scope>
</reference>
<keyword evidence="1" id="KW-0472">Membrane</keyword>
<accession>A0A3B0ZJU8</accession>
<name>A0A3B0ZJU8_9ZZZZ</name>
<evidence type="ECO:0000256" key="1">
    <source>
        <dbReference type="SAM" id="Phobius"/>
    </source>
</evidence>
<organism evidence="2">
    <name type="scientific">hydrothermal vent metagenome</name>
    <dbReference type="NCBI Taxonomy" id="652676"/>
    <lineage>
        <taxon>unclassified sequences</taxon>
        <taxon>metagenomes</taxon>
        <taxon>ecological metagenomes</taxon>
    </lineage>
</organism>
<evidence type="ECO:0008006" key="3">
    <source>
        <dbReference type="Google" id="ProtNLM"/>
    </source>
</evidence>
<keyword evidence="1" id="KW-1133">Transmembrane helix</keyword>
<dbReference type="AlphaFoldDB" id="A0A3B0ZJU8"/>